<feature type="region of interest" description="Disordered" evidence="1">
    <location>
        <begin position="146"/>
        <end position="203"/>
    </location>
</feature>
<feature type="domain" description="DUF936" evidence="2">
    <location>
        <begin position="4"/>
        <end position="120"/>
    </location>
</feature>
<dbReference type="InterPro" id="IPR048297">
    <property type="entry name" value="DUF936_dom_pln"/>
</dbReference>
<dbReference type="InterPro" id="IPR010341">
    <property type="entry name" value="DUF936_pln"/>
</dbReference>
<dbReference type="AlphaFoldDB" id="A0ABD1TL78"/>
<evidence type="ECO:0000259" key="2">
    <source>
        <dbReference type="Pfam" id="PF06075"/>
    </source>
</evidence>
<dbReference type="InterPro" id="IPR049172">
    <property type="entry name" value="DUF6857_pln"/>
</dbReference>
<sequence length="658" mass="72234">MASLKNGVLAKLLEEMEMEEKDLKDVQKSVLLQIRSIIPVLEEGTLWPNRGFFLKVSDIAHQMFVSLPQEENDMILGNKLKLGQFVYVQKLVKASPVPLLRGITPVPGRHPCEGTPEDIVSPGNLVKFLKASNVDSIVEKGVILEKKKSESSSDSGKLARGLSDSESLRKGTEDLEGRSRRRVRSLSASKAHPGENKTEKCHMGIPAIEKKSCNIGAKTTKSSPSSVDNDSDSDSVISLASPTHTSKRRSWTESDILRVKEIFYSSVVKPEIRPTARSHSTNVSPVRSGRYASSDESSSSTSKRRDVASAKRIVKVSNKGQIPISKVDNGKMSKSLFSLVYDRKGAETGISWSSLPSSLVTLGKEVVRQRDVALLAAADALQEACATERLLNSLSTFSEFHSAEGDDLQPYVDKFFDLQDDLSHSMLILQSLTSISPIKTSETEFCGTNSIKETLNIALERKKNAATWIKSAVALDLSVSLTSMPNPTAATNTVKKSSPSIRSTKPKGACIIRKNRSSVDVPLLLSSDMDDQQEWTRGSTLYAAAELATSLQDECRKLFLGCVEKYLDEVARKSSLMESDSHIAGMMYKVKRVSDWLDMIVDKEGDPLNPNTKDGFRGGSYNLEDSANEAYGRVRNKIYGILMKHVERTAMAYASNIA</sequence>
<dbReference type="PANTHER" id="PTHR31928">
    <property type="entry name" value="EXPRESSED PROTEIN"/>
    <property type="match status" value="1"/>
</dbReference>
<dbReference type="Proteomes" id="UP001604277">
    <property type="component" value="Unassembled WGS sequence"/>
</dbReference>
<keyword evidence="5" id="KW-1185">Reference proteome</keyword>
<organism evidence="4 5">
    <name type="scientific">Forsythia ovata</name>
    <dbReference type="NCBI Taxonomy" id="205694"/>
    <lineage>
        <taxon>Eukaryota</taxon>
        <taxon>Viridiplantae</taxon>
        <taxon>Streptophyta</taxon>
        <taxon>Embryophyta</taxon>
        <taxon>Tracheophyta</taxon>
        <taxon>Spermatophyta</taxon>
        <taxon>Magnoliopsida</taxon>
        <taxon>eudicotyledons</taxon>
        <taxon>Gunneridae</taxon>
        <taxon>Pentapetalae</taxon>
        <taxon>asterids</taxon>
        <taxon>lamiids</taxon>
        <taxon>Lamiales</taxon>
        <taxon>Oleaceae</taxon>
        <taxon>Forsythieae</taxon>
        <taxon>Forsythia</taxon>
    </lineage>
</organism>
<feature type="compositionally biased region" description="Basic and acidic residues" evidence="1">
    <location>
        <begin position="166"/>
        <end position="178"/>
    </location>
</feature>
<feature type="region of interest" description="Disordered" evidence="1">
    <location>
        <begin position="216"/>
        <end position="251"/>
    </location>
</feature>
<feature type="compositionally biased region" description="Low complexity" evidence="1">
    <location>
        <begin position="287"/>
        <end position="301"/>
    </location>
</feature>
<evidence type="ECO:0000259" key="3">
    <source>
        <dbReference type="Pfam" id="PF21647"/>
    </source>
</evidence>
<protein>
    <submittedName>
        <fullName evidence="4">Uncharacterized protein</fullName>
    </submittedName>
</protein>
<dbReference type="PANTHER" id="PTHR31928:SF12">
    <property type="entry name" value="DUF3741 DOMAIN-CONTAINING PROTEIN"/>
    <property type="match status" value="1"/>
</dbReference>
<feature type="domain" description="DUF6857" evidence="3">
    <location>
        <begin position="340"/>
        <end position="652"/>
    </location>
</feature>
<dbReference type="Pfam" id="PF06075">
    <property type="entry name" value="DUF936"/>
    <property type="match status" value="1"/>
</dbReference>
<evidence type="ECO:0000313" key="4">
    <source>
        <dbReference type="EMBL" id="KAL2513484.1"/>
    </source>
</evidence>
<reference evidence="5" key="1">
    <citation type="submission" date="2024-07" db="EMBL/GenBank/DDBJ databases">
        <title>Two chromosome-level genome assemblies of Korean endemic species Abeliophyllum distichum and Forsythia ovata (Oleaceae).</title>
        <authorList>
            <person name="Jang H."/>
        </authorList>
    </citation>
    <scope>NUCLEOTIDE SEQUENCE [LARGE SCALE GENOMIC DNA]</scope>
</reference>
<gene>
    <name evidence="4" type="ORF">Fot_27455</name>
</gene>
<proteinExistence type="predicted"/>
<feature type="compositionally biased region" description="Low complexity" evidence="1">
    <location>
        <begin position="222"/>
        <end position="238"/>
    </location>
</feature>
<feature type="region of interest" description="Disordered" evidence="1">
    <location>
        <begin position="274"/>
        <end position="310"/>
    </location>
</feature>
<comment type="caution">
    <text evidence="4">The sequence shown here is derived from an EMBL/GenBank/DDBJ whole genome shotgun (WGS) entry which is preliminary data.</text>
</comment>
<dbReference type="Pfam" id="PF21647">
    <property type="entry name" value="DUF6857"/>
    <property type="match status" value="1"/>
</dbReference>
<accession>A0ABD1TL78</accession>
<feature type="compositionally biased region" description="Basic and acidic residues" evidence="1">
    <location>
        <begin position="192"/>
        <end position="203"/>
    </location>
</feature>
<evidence type="ECO:0000313" key="5">
    <source>
        <dbReference type="Proteomes" id="UP001604277"/>
    </source>
</evidence>
<name>A0ABD1TL78_9LAMI</name>
<evidence type="ECO:0000256" key="1">
    <source>
        <dbReference type="SAM" id="MobiDB-lite"/>
    </source>
</evidence>
<dbReference type="EMBL" id="JBFOLJ010000008">
    <property type="protein sequence ID" value="KAL2513484.1"/>
    <property type="molecule type" value="Genomic_DNA"/>
</dbReference>